<proteinExistence type="predicted"/>
<dbReference type="GO" id="GO:0098046">
    <property type="term" value="C:type V protein secretion system complex"/>
    <property type="evidence" value="ECO:0007669"/>
    <property type="project" value="TreeGrafter"/>
</dbReference>
<comment type="caution">
    <text evidence="2">The sequence shown here is derived from an EMBL/GenBank/DDBJ whole genome shotgun (WGS) entry which is preliminary data.</text>
</comment>
<evidence type="ECO:0000313" key="2">
    <source>
        <dbReference type="EMBL" id="RCK49070.1"/>
    </source>
</evidence>
<sequence length="243" mass="25757">MPFKSSDNTLLYSTTPVTDNVTHVVQAEAGYSGNYTMDGTTFGFGGTIVASPGGLTSRNEDQYFNTSRSGAKANYLIGRGAFSFATPLPNDFSLHGSVNAQLASGNLLGSEQLMMTGSSAVRGYQDGKIYRDEAIVGRFELHAPSFGLVDLLPGLSQNLADIDLPAQDSLTFLTFADLGAGRNKFPIAGEDSTVTVASAGLGLRYFLGPLISVSADYGWELADNADVITDRSSRLHLQVTIGY</sequence>
<feature type="domain" description="Haemolysin activator HlyB C-terminal" evidence="1">
    <location>
        <begin position="25"/>
        <end position="204"/>
    </location>
</feature>
<dbReference type="Proteomes" id="UP000252255">
    <property type="component" value="Unassembled WGS sequence"/>
</dbReference>
<dbReference type="InterPro" id="IPR005565">
    <property type="entry name" value="Hemolysn_activator_HlyB_C"/>
</dbReference>
<gene>
    <name evidence="2" type="ORF">TH30_01695</name>
</gene>
<organism evidence="2 3">
    <name type="scientific">Thalassospira profundimaris</name>
    <dbReference type="NCBI Taxonomy" id="502049"/>
    <lineage>
        <taxon>Bacteria</taxon>
        <taxon>Pseudomonadati</taxon>
        <taxon>Pseudomonadota</taxon>
        <taxon>Alphaproteobacteria</taxon>
        <taxon>Rhodospirillales</taxon>
        <taxon>Thalassospiraceae</taxon>
        <taxon>Thalassospira</taxon>
    </lineage>
</organism>
<accession>A0A367X7I5</accession>
<reference evidence="2 3" key="1">
    <citation type="submission" date="2014-07" db="EMBL/GenBank/DDBJ databases">
        <title>Draft genome sequence of Thalassospira profundimaris PR54-5.</title>
        <authorList>
            <person name="Lai Q."/>
            <person name="Shao Z."/>
        </authorList>
    </citation>
    <scope>NUCLEOTIDE SEQUENCE [LARGE SCALE GENOMIC DNA]</scope>
    <source>
        <strain evidence="2 3">PR54-5</strain>
    </source>
</reference>
<dbReference type="Gene3D" id="2.40.160.50">
    <property type="entry name" value="membrane protein fhac: a member of the omp85/tpsb transporter family"/>
    <property type="match status" value="1"/>
</dbReference>
<evidence type="ECO:0000259" key="1">
    <source>
        <dbReference type="Pfam" id="PF03865"/>
    </source>
</evidence>
<name>A0A367X7I5_9PROT</name>
<dbReference type="PANTHER" id="PTHR34597:SF3">
    <property type="entry name" value="OUTER MEMBRANE TRANSPORTER CDIB"/>
    <property type="match status" value="1"/>
</dbReference>
<dbReference type="AlphaFoldDB" id="A0A367X7I5"/>
<dbReference type="GO" id="GO:0046819">
    <property type="term" value="P:protein secretion by the type V secretion system"/>
    <property type="evidence" value="ECO:0007669"/>
    <property type="project" value="TreeGrafter"/>
</dbReference>
<protein>
    <recommendedName>
        <fullName evidence="1">Haemolysin activator HlyB C-terminal domain-containing protein</fullName>
    </recommendedName>
</protein>
<dbReference type="OrthoDB" id="290122at2"/>
<dbReference type="PANTHER" id="PTHR34597">
    <property type="entry name" value="SLR1661 PROTEIN"/>
    <property type="match status" value="1"/>
</dbReference>
<dbReference type="InterPro" id="IPR051544">
    <property type="entry name" value="TPS_OM_transporter"/>
</dbReference>
<dbReference type="RefSeq" id="WP_114096348.1">
    <property type="nucleotide sequence ID" value="NZ_JPWI01000001.1"/>
</dbReference>
<dbReference type="GO" id="GO:0008320">
    <property type="term" value="F:protein transmembrane transporter activity"/>
    <property type="evidence" value="ECO:0007669"/>
    <property type="project" value="TreeGrafter"/>
</dbReference>
<dbReference type="Pfam" id="PF03865">
    <property type="entry name" value="ShlB"/>
    <property type="match status" value="1"/>
</dbReference>
<evidence type="ECO:0000313" key="3">
    <source>
        <dbReference type="Proteomes" id="UP000252255"/>
    </source>
</evidence>
<dbReference type="EMBL" id="JPWI01000001">
    <property type="protein sequence ID" value="RCK49070.1"/>
    <property type="molecule type" value="Genomic_DNA"/>
</dbReference>